<keyword evidence="3" id="KW-0274">FAD</keyword>
<evidence type="ECO:0000256" key="3">
    <source>
        <dbReference type="ARBA" id="ARBA00022827"/>
    </source>
</evidence>
<comment type="similarity">
    <text evidence="6">Belongs to the L2HGDH family.</text>
</comment>
<evidence type="ECO:0000256" key="4">
    <source>
        <dbReference type="ARBA" id="ARBA00023002"/>
    </source>
</evidence>
<gene>
    <name evidence="10" type="ORF">BD289DRAFT_369656</name>
</gene>
<dbReference type="Gene3D" id="3.50.50.60">
    <property type="entry name" value="FAD/NAD(P)-binding domain"/>
    <property type="match status" value="1"/>
</dbReference>
<comment type="cofactor">
    <cofactor evidence="1">
        <name>FAD</name>
        <dbReference type="ChEBI" id="CHEBI:57692"/>
    </cofactor>
</comment>
<evidence type="ECO:0000256" key="1">
    <source>
        <dbReference type="ARBA" id="ARBA00001974"/>
    </source>
</evidence>
<sequence length="441" mass="46831">MFSRPAGRGLLRTATKNDGVVSRRMFSSTPARRVDFEHVVIGAGAVGLATARALAMRSSSSSSTLLLERHLAPGTETSSRNSEVIHAGIYYGPLSTLKTSLCIRGKELLYEFCTHHNVPHRNCGKFIVAQTHAQREALEKVYRHCMVNGEKGSGGGDGAQEGGLGGRVPVRWVGEEELKRREPEVRAEAGCLESPTTGIVDSHGLMVALLGGFEDAGGIFAPGSDVVRIEPLGGNDGSSSSKPGSAGWAITTRDFHTSELSTITTSTLVNAAGLGAVAIHNLIAPLEQHKKLYYAKGNYFSYGASSPKVSTLVYPAPEPGLGGLGTHLTLDLAGRLRFGPDVEWVDDPTDLTVNTSRFEAAVRQIKKFLPGVDVAALAPDYAGIRPKLAPGGAVMDGKGFHDFVVRMEEGWAGWVNLLGIESPGLTSCLAIAERVEGLLYK</sequence>
<dbReference type="Gene3D" id="3.30.9.10">
    <property type="entry name" value="D-Amino Acid Oxidase, subunit A, domain 2"/>
    <property type="match status" value="1"/>
</dbReference>
<dbReference type="Proteomes" id="UP000241462">
    <property type="component" value="Unassembled WGS sequence"/>
</dbReference>
<evidence type="ECO:0000313" key="10">
    <source>
        <dbReference type="EMBL" id="PSR83703.1"/>
    </source>
</evidence>
<evidence type="ECO:0000259" key="9">
    <source>
        <dbReference type="Pfam" id="PF01266"/>
    </source>
</evidence>
<keyword evidence="2" id="KW-0285">Flavoprotein</keyword>
<dbReference type="PANTHER" id="PTHR43104:SF4">
    <property type="entry name" value="L-2-HYDROXYGLUTARATE DEHYDROGENASE, MITOCHONDRIAL"/>
    <property type="match status" value="1"/>
</dbReference>
<dbReference type="InterPro" id="IPR036188">
    <property type="entry name" value="FAD/NAD-bd_sf"/>
</dbReference>
<dbReference type="STRING" id="2025994.A0A2T3A6B6"/>
<keyword evidence="11" id="KW-1185">Reference proteome</keyword>
<evidence type="ECO:0000256" key="7">
    <source>
        <dbReference type="ARBA" id="ARBA00038878"/>
    </source>
</evidence>
<name>A0A2T3A6B6_9PEZI</name>
<dbReference type="OrthoDB" id="498204at2759"/>
<dbReference type="InParanoid" id="A0A2T3A6B6"/>
<dbReference type="PANTHER" id="PTHR43104">
    <property type="entry name" value="L-2-HYDROXYGLUTARATE DEHYDROGENASE, MITOCHONDRIAL"/>
    <property type="match status" value="1"/>
</dbReference>
<dbReference type="GO" id="GO:0047545">
    <property type="term" value="F:(S)-2-hydroxyglutarate dehydrogenase activity"/>
    <property type="evidence" value="ECO:0007669"/>
    <property type="project" value="UniProtKB-EC"/>
</dbReference>
<dbReference type="Pfam" id="PF01266">
    <property type="entry name" value="DAO"/>
    <property type="match status" value="1"/>
</dbReference>
<evidence type="ECO:0000313" key="11">
    <source>
        <dbReference type="Proteomes" id="UP000241462"/>
    </source>
</evidence>
<evidence type="ECO:0000256" key="2">
    <source>
        <dbReference type="ARBA" id="ARBA00022630"/>
    </source>
</evidence>
<evidence type="ECO:0000256" key="6">
    <source>
        <dbReference type="ARBA" id="ARBA00037941"/>
    </source>
</evidence>
<comment type="catalytic activity">
    <reaction evidence="5">
        <text>(S)-2-hydroxyglutarate + A = 2-oxoglutarate + AH2</text>
        <dbReference type="Rhea" id="RHEA:21252"/>
        <dbReference type="ChEBI" id="CHEBI:13193"/>
        <dbReference type="ChEBI" id="CHEBI:16782"/>
        <dbReference type="ChEBI" id="CHEBI:16810"/>
        <dbReference type="ChEBI" id="CHEBI:17499"/>
        <dbReference type="EC" id="1.1.99.2"/>
    </reaction>
</comment>
<dbReference type="EC" id="1.1.99.2" evidence="7"/>
<organism evidence="10 11">
    <name type="scientific">Coniella lustricola</name>
    <dbReference type="NCBI Taxonomy" id="2025994"/>
    <lineage>
        <taxon>Eukaryota</taxon>
        <taxon>Fungi</taxon>
        <taxon>Dikarya</taxon>
        <taxon>Ascomycota</taxon>
        <taxon>Pezizomycotina</taxon>
        <taxon>Sordariomycetes</taxon>
        <taxon>Sordariomycetidae</taxon>
        <taxon>Diaporthales</taxon>
        <taxon>Schizoparmaceae</taxon>
        <taxon>Coniella</taxon>
    </lineage>
</organism>
<evidence type="ECO:0000256" key="8">
    <source>
        <dbReference type="ARBA" id="ARBA00041137"/>
    </source>
</evidence>
<keyword evidence="4" id="KW-0560">Oxidoreductase</keyword>
<dbReference type="AlphaFoldDB" id="A0A2T3A6B6"/>
<evidence type="ECO:0000256" key="5">
    <source>
        <dbReference type="ARBA" id="ARBA00036066"/>
    </source>
</evidence>
<dbReference type="SUPFAM" id="SSF51905">
    <property type="entry name" value="FAD/NAD(P)-binding domain"/>
    <property type="match status" value="1"/>
</dbReference>
<feature type="domain" description="FAD dependent oxidoreductase" evidence="9">
    <location>
        <begin position="39"/>
        <end position="435"/>
    </location>
</feature>
<reference evidence="10 11" key="1">
    <citation type="journal article" date="2018" name="Mycol. Prog.">
        <title>Coniella lustricola, a new species from submerged detritus.</title>
        <authorList>
            <person name="Raudabaugh D.B."/>
            <person name="Iturriaga T."/>
            <person name="Carver A."/>
            <person name="Mondo S."/>
            <person name="Pangilinan J."/>
            <person name="Lipzen A."/>
            <person name="He G."/>
            <person name="Amirebrahimi M."/>
            <person name="Grigoriev I.V."/>
            <person name="Miller A.N."/>
        </authorList>
    </citation>
    <scope>NUCLEOTIDE SEQUENCE [LARGE SCALE GENOMIC DNA]</scope>
    <source>
        <strain evidence="10 11">B22-T-1</strain>
    </source>
</reference>
<dbReference type="EMBL" id="KZ678456">
    <property type="protein sequence ID" value="PSR83703.1"/>
    <property type="molecule type" value="Genomic_DNA"/>
</dbReference>
<dbReference type="InterPro" id="IPR006076">
    <property type="entry name" value="FAD-dep_OxRdtase"/>
</dbReference>
<proteinExistence type="inferred from homology"/>
<protein>
    <recommendedName>
        <fullName evidence="8">L-2-hydroxyglutarate dehydrogenase, mitochondrial</fullName>
        <ecNumber evidence="7">1.1.99.2</ecNumber>
    </recommendedName>
</protein>
<accession>A0A2T3A6B6</accession>